<dbReference type="RefSeq" id="WP_319843760.1">
    <property type="nucleotide sequence ID" value="NZ_JAXAFJ010000002.1"/>
</dbReference>
<comment type="subcellular location">
    <subcellularLocation>
        <location evidence="1">Membrane</location>
        <topology evidence="1">Multi-pass membrane protein</topology>
    </subcellularLocation>
</comment>
<dbReference type="PANTHER" id="PTHR33514:SF13">
    <property type="entry name" value="PROTEIN ABCI12, CHLOROPLASTIC"/>
    <property type="match status" value="1"/>
</dbReference>
<comment type="caution">
    <text evidence="7">The sequence shown here is derived from an EMBL/GenBank/DDBJ whole genome shotgun (WGS) entry which is preliminary data.</text>
</comment>
<protein>
    <submittedName>
        <fullName evidence="7">Energy-coupling factor transporter transmembrane protein EcfT</fullName>
    </submittedName>
</protein>
<keyword evidence="5 6" id="KW-0472">Membrane</keyword>
<keyword evidence="4 6" id="KW-1133">Transmembrane helix</keyword>
<dbReference type="Proteomes" id="UP001274321">
    <property type="component" value="Unassembled WGS sequence"/>
</dbReference>
<dbReference type="PANTHER" id="PTHR33514">
    <property type="entry name" value="PROTEIN ABCI12, CHLOROPLASTIC"/>
    <property type="match status" value="1"/>
</dbReference>
<gene>
    <name evidence="7" type="ORF">SCD90_06225</name>
</gene>
<dbReference type="CDD" id="cd16914">
    <property type="entry name" value="EcfT"/>
    <property type="match status" value="1"/>
</dbReference>
<dbReference type="Pfam" id="PF02361">
    <property type="entry name" value="CbiQ"/>
    <property type="match status" value="1"/>
</dbReference>
<feature type="transmembrane region" description="Helical" evidence="6">
    <location>
        <begin position="63"/>
        <end position="81"/>
    </location>
</feature>
<keyword evidence="3 6" id="KW-0812">Transmembrane</keyword>
<evidence type="ECO:0000256" key="5">
    <source>
        <dbReference type="ARBA" id="ARBA00023136"/>
    </source>
</evidence>
<organism evidence="7 8">
    <name type="scientific">Terrihabitans rhizophilus</name>
    <dbReference type="NCBI Taxonomy" id="3092662"/>
    <lineage>
        <taxon>Bacteria</taxon>
        <taxon>Pseudomonadati</taxon>
        <taxon>Pseudomonadota</taxon>
        <taxon>Alphaproteobacteria</taxon>
        <taxon>Hyphomicrobiales</taxon>
        <taxon>Terrihabitans</taxon>
    </lineage>
</organism>
<evidence type="ECO:0000256" key="1">
    <source>
        <dbReference type="ARBA" id="ARBA00004141"/>
    </source>
</evidence>
<evidence type="ECO:0000313" key="7">
    <source>
        <dbReference type="EMBL" id="MDX6805653.1"/>
    </source>
</evidence>
<proteinExistence type="inferred from homology"/>
<feature type="transmembrane region" description="Helical" evidence="6">
    <location>
        <begin position="12"/>
        <end position="31"/>
    </location>
</feature>
<feature type="transmembrane region" description="Helical" evidence="6">
    <location>
        <begin position="87"/>
        <end position="114"/>
    </location>
</feature>
<evidence type="ECO:0000313" key="8">
    <source>
        <dbReference type="Proteomes" id="UP001274321"/>
    </source>
</evidence>
<comment type="similarity">
    <text evidence="2">Belongs to the CbiQ family.</text>
</comment>
<evidence type="ECO:0000256" key="6">
    <source>
        <dbReference type="SAM" id="Phobius"/>
    </source>
</evidence>
<sequence>MIAGYFEGRSWLHRIWPGVKLLALAAVSVALLPVQDWRLLLACLCLCLAAYASLGQQALRRIAGLRAFLPLLAILFGLHLISGDPLAGFVAVIRLVLMVLLADLVSMTTTMQGMMNAMMPVLRLFRPLGINPRKLALAVALVIRFVPVLGANWEARQEAWRARTGRKPGFRLIAPFIVETLRLGEQVAESLDARGFRREGR</sequence>
<dbReference type="EMBL" id="JAXAFJ010000002">
    <property type="protein sequence ID" value="MDX6805653.1"/>
    <property type="molecule type" value="Genomic_DNA"/>
</dbReference>
<name>A0ABU4RN80_9HYPH</name>
<accession>A0ABU4RN80</accession>
<evidence type="ECO:0000256" key="3">
    <source>
        <dbReference type="ARBA" id="ARBA00022692"/>
    </source>
</evidence>
<feature type="transmembrane region" description="Helical" evidence="6">
    <location>
        <begin position="37"/>
        <end position="54"/>
    </location>
</feature>
<evidence type="ECO:0000256" key="4">
    <source>
        <dbReference type="ARBA" id="ARBA00022989"/>
    </source>
</evidence>
<reference evidence="7 8" key="1">
    <citation type="submission" date="2023-11" db="EMBL/GenBank/DDBJ databases">
        <authorList>
            <person name="Bao R."/>
        </authorList>
    </citation>
    <scope>NUCLEOTIDE SEQUENCE [LARGE SCALE GENOMIC DNA]</scope>
    <source>
        <strain evidence="7 8">PJ23</strain>
    </source>
</reference>
<keyword evidence="8" id="KW-1185">Reference proteome</keyword>
<evidence type="ECO:0000256" key="2">
    <source>
        <dbReference type="ARBA" id="ARBA00008564"/>
    </source>
</evidence>
<dbReference type="InterPro" id="IPR003339">
    <property type="entry name" value="ABC/ECF_trnsptr_transmembrane"/>
</dbReference>